<keyword evidence="5 7" id="KW-1133">Transmembrane helix</keyword>
<protein>
    <recommendedName>
        <fullName evidence="8">Cytochrome b561 domain-containing protein</fullName>
    </recommendedName>
</protein>
<dbReference type="Pfam" id="PF03188">
    <property type="entry name" value="Cytochrom_B561"/>
    <property type="match status" value="1"/>
</dbReference>
<dbReference type="PANTHER" id="PTHR47281">
    <property type="entry name" value="OS09G0557700 PROTEIN"/>
    <property type="match status" value="1"/>
</dbReference>
<accession>A0A7S2EGN8</accession>
<evidence type="ECO:0000256" key="3">
    <source>
        <dbReference type="ARBA" id="ARBA00022692"/>
    </source>
</evidence>
<dbReference type="EMBL" id="HBGN01020725">
    <property type="protein sequence ID" value="CAD9334237.1"/>
    <property type="molecule type" value="Transcribed_RNA"/>
</dbReference>
<keyword evidence="6 7" id="KW-0472">Membrane</keyword>
<dbReference type="InterPro" id="IPR006593">
    <property type="entry name" value="Cyt_b561/ferric_Rdtase_TM"/>
</dbReference>
<dbReference type="AlphaFoldDB" id="A0A7S2EGN8"/>
<dbReference type="SMART" id="SM00665">
    <property type="entry name" value="B561"/>
    <property type="match status" value="1"/>
</dbReference>
<feature type="transmembrane region" description="Helical" evidence="7">
    <location>
        <begin position="164"/>
        <end position="184"/>
    </location>
</feature>
<evidence type="ECO:0000256" key="5">
    <source>
        <dbReference type="ARBA" id="ARBA00022989"/>
    </source>
</evidence>
<evidence type="ECO:0000313" key="9">
    <source>
        <dbReference type="EMBL" id="CAD9334237.1"/>
    </source>
</evidence>
<keyword evidence="3 7" id="KW-0812">Transmembrane</keyword>
<evidence type="ECO:0000256" key="2">
    <source>
        <dbReference type="ARBA" id="ARBA00022448"/>
    </source>
</evidence>
<evidence type="ECO:0000256" key="4">
    <source>
        <dbReference type="ARBA" id="ARBA00022982"/>
    </source>
</evidence>
<reference evidence="9" key="1">
    <citation type="submission" date="2021-01" db="EMBL/GenBank/DDBJ databases">
        <authorList>
            <person name="Corre E."/>
            <person name="Pelletier E."/>
            <person name="Niang G."/>
            <person name="Scheremetjew M."/>
            <person name="Finn R."/>
            <person name="Kale V."/>
            <person name="Holt S."/>
            <person name="Cochrane G."/>
            <person name="Meng A."/>
            <person name="Brown T."/>
            <person name="Cohen L."/>
        </authorList>
    </citation>
    <scope>NUCLEOTIDE SEQUENCE</scope>
    <source>
        <strain evidence="9">Pop2</strain>
    </source>
</reference>
<name>A0A7S2EGN8_9STRA</name>
<dbReference type="Gene3D" id="1.20.120.1770">
    <property type="match status" value="1"/>
</dbReference>
<sequence length="367" mass="40149">MDKFCIERGTLLDNPSVKTLRNPERHSVHCLVDVGRCVNSGFEILFDPPPGQELYQRAWTLDEDGADAMLTLARATGRRGSCSTCNDELAISLRNGFRATIFGDVADMGDSSNPATLTNVVAMSTDVGCEQFLVDNNITMEQMLPPMVNSTGVETFLNDARVHGTLMVVSWGFLLPTGAIIARFGKHRPNALWYKLHRAIQVIGLIIALIGFGKALRSFDAFSQKGYDAYTHACLGITTMAIAIFNPLNAVLRPHKPKNGEKKSTARFAWEIIHKTSGWSGCFLALVTISYGTTLIPNNEGDQRNFRLGYGLGCGLWLVLLAVGLIVDGKKNPAQEETLPTESQIIVGGVGDKSYRDNEIDDSIDHN</sequence>
<gene>
    <name evidence="9" type="ORF">DBRI1063_LOCUS13195</name>
</gene>
<feature type="transmembrane region" description="Helical" evidence="7">
    <location>
        <begin position="229"/>
        <end position="252"/>
    </location>
</feature>
<keyword evidence="2" id="KW-0813">Transport</keyword>
<dbReference type="InterPro" id="IPR045879">
    <property type="entry name" value="B561A"/>
</dbReference>
<feature type="domain" description="Cytochrome b561" evidence="8">
    <location>
        <begin position="117"/>
        <end position="330"/>
    </location>
</feature>
<keyword evidence="4" id="KW-0249">Electron transport</keyword>
<dbReference type="PANTHER" id="PTHR47281:SF1">
    <property type="entry name" value="OS09G0557700 PROTEIN"/>
    <property type="match status" value="1"/>
</dbReference>
<dbReference type="GO" id="GO:0016020">
    <property type="term" value="C:membrane"/>
    <property type="evidence" value="ECO:0007669"/>
    <property type="project" value="UniProtKB-SubCell"/>
</dbReference>
<comment type="subcellular location">
    <subcellularLocation>
        <location evidence="1">Membrane</location>
    </subcellularLocation>
</comment>
<evidence type="ECO:0000256" key="7">
    <source>
        <dbReference type="SAM" id="Phobius"/>
    </source>
</evidence>
<feature type="transmembrane region" description="Helical" evidence="7">
    <location>
        <begin position="196"/>
        <end position="217"/>
    </location>
</feature>
<evidence type="ECO:0000256" key="1">
    <source>
        <dbReference type="ARBA" id="ARBA00004370"/>
    </source>
</evidence>
<proteinExistence type="predicted"/>
<dbReference type="CDD" id="cd08760">
    <property type="entry name" value="Cyt_b561_FRRS1_like"/>
    <property type="match status" value="1"/>
</dbReference>
<organism evidence="9">
    <name type="scientific">Ditylum brightwellii</name>
    <dbReference type="NCBI Taxonomy" id="49249"/>
    <lineage>
        <taxon>Eukaryota</taxon>
        <taxon>Sar</taxon>
        <taxon>Stramenopiles</taxon>
        <taxon>Ochrophyta</taxon>
        <taxon>Bacillariophyta</taxon>
        <taxon>Mediophyceae</taxon>
        <taxon>Lithodesmiophycidae</taxon>
        <taxon>Lithodesmiales</taxon>
        <taxon>Lithodesmiaceae</taxon>
        <taxon>Ditylum</taxon>
    </lineage>
</organism>
<feature type="transmembrane region" description="Helical" evidence="7">
    <location>
        <begin position="272"/>
        <end position="296"/>
    </location>
</feature>
<feature type="transmembrane region" description="Helical" evidence="7">
    <location>
        <begin position="308"/>
        <end position="327"/>
    </location>
</feature>
<evidence type="ECO:0000256" key="6">
    <source>
        <dbReference type="ARBA" id="ARBA00023136"/>
    </source>
</evidence>
<evidence type="ECO:0000259" key="8">
    <source>
        <dbReference type="PROSITE" id="PS50939"/>
    </source>
</evidence>
<dbReference type="PROSITE" id="PS50939">
    <property type="entry name" value="CYTOCHROME_B561"/>
    <property type="match status" value="1"/>
</dbReference>